<evidence type="ECO:0000256" key="1">
    <source>
        <dbReference type="SAM" id="Coils"/>
    </source>
</evidence>
<reference evidence="2 3" key="1">
    <citation type="submission" date="2020-08" db="EMBL/GenBank/DDBJ databases">
        <title>Genomic Encyclopedia of Type Strains, Phase IV (KMG-IV): sequencing the most valuable type-strain genomes for metagenomic binning, comparative biology and taxonomic classification.</title>
        <authorList>
            <person name="Goeker M."/>
        </authorList>
    </citation>
    <scope>NUCLEOTIDE SEQUENCE [LARGE SCALE GENOMIC DNA]</scope>
    <source>
        <strain evidence="2 3">DSM 11099</strain>
    </source>
</reference>
<keyword evidence="3" id="KW-1185">Reference proteome</keyword>
<gene>
    <name evidence="2" type="ORF">HNR59_001209</name>
</gene>
<dbReference type="EMBL" id="JACHEU010000001">
    <property type="protein sequence ID" value="MBB6011864.1"/>
    <property type="molecule type" value="Genomic_DNA"/>
</dbReference>
<dbReference type="Proteomes" id="UP000533306">
    <property type="component" value="Unassembled WGS sequence"/>
</dbReference>
<dbReference type="RefSeq" id="WP_183827335.1">
    <property type="nucleotide sequence ID" value="NZ_JACHEU010000001.1"/>
</dbReference>
<protein>
    <submittedName>
        <fullName evidence="2">Uncharacterized protein</fullName>
    </submittedName>
</protein>
<proteinExistence type="predicted"/>
<evidence type="ECO:0000313" key="2">
    <source>
        <dbReference type="EMBL" id="MBB6011864.1"/>
    </source>
</evidence>
<accession>A0A7W9S207</accession>
<sequence>MTTDAPAPAGIAVPASTPVARDYTVARLTRQRDAAEQLVDTLSARVAALEQDKIELAAKLAEVSAEAAAPKTRKEASNG</sequence>
<organism evidence="2 3">
    <name type="scientific">Aquamicrobium lusatiense</name>
    <dbReference type="NCBI Taxonomy" id="89772"/>
    <lineage>
        <taxon>Bacteria</taxon>
        <taxon>Pseudomonadati</taxon>
        <taxon>Pseudomonadota</taxon>
        <taxon>Alphaproteobacteria</taxon>
        <taxon>Hyphomicrobiales</taxon>
        <taxon>Phyllobacteriaceae</taxon>
        <taxon>Aquamicrobium</taxon>
    </lineage>
</organism>
<comment type="caution">
    <text evidence="2">The sequence shown here is derived from an EMBL/GenBank/DDBJ whole genome shotgun (WGS) entry which is preliminary data.</text>
</comment>
<evidence type="ECO:0000313" key="3">
    <source>
        <dbReference type="Proteomes" id="UP000533306"/>
    </source>
</evidence>
<keyword evidence="1" id="KW-0175">Coiled coil</keyword>
<name>A0A7W9S207_9HYPH</name>
<feature type="coiled-coil region" evidence="1">
    <location>
        <begin position="25"/>
        <end position="66"/>
    </location>
</feature>
<dbReference type="AlphaFoldDB" id="A0A7W9S207"/>